<dbReference type="PANTHER" id="PTHR31190">
    <property type="entry name" value="DNA-BINDING DOMAIN"/>
    <property type="match status" value="1"/>
</dbReference>
<dbReference type="SUPFAM" id="SSF54171">
    <property type="entry name" value="DNA-binding domain"/>
    <property type="match status" value="1"/>
</dbReference>
<keyword evidence="3" id="KW-1185">Reference proteome</keyword>
<reference evidence="2 3" key="1">
    <citation type="journal article" date="2024" name="G3 (Bethesda)">
        <title>Genome assembly of Hibiscus sabdariffa L. provides insights into metabolisms of medicinal natural products.</title>
        <authorList>
            <person name="Kim T."/>
        </authorList>
    </citation>
    <scope>NUCLEOTIDE SEQUENCE [LARGE SCALE GENOMIC DNA]</scope>
    <source>
        <strain evidence="2">TK-2024</strain>
        <tissue evidence="2">Old leaves</tissue>
    </source>
</reference>
<dbReference type="Pfam" id="PF00847">
    <property type="entry name" value="AP2"/>
    <property type="match status" value="1"/>
</dbReference>
<evidence type="ECO:0000313" key="1">
    <source>
        <dbReference type="EMBL" id="KAK8479587.1"/>
    </source>
</evidence>
<dbReference type="Gene3D" id="3.30.730.10">
    <property type="entry name" value="AP2/ERF domain"/>
    <property type="match status" value="1"/>
</dbReference>
<sequence length="105" mass="11839">MNMSIISESELKIFESSFEESQATTTCSSNDIVLQPWTTEQVDKPEAETIKVQPETNALPPRGVNFKGVRRRPWGKYAAEIRDPKRNGARIWLGIYETPEDAALA</sequence>
<dbReference type="PANTHER" id="PTHR31190:SF418">
    <property type="entry name" value="ETHYLENE-RESPONSIVE TRANSCRIPTION FACTOR 13-LIKE"/>
    <property type="match status" value="1"/>
</dbReference>
<evidence type="ECO:0000313" key="2">
    <source>
        <dbReference type="EMBL" id="KAK8487318.1"/>
    </source>
</evidence>
<protein>
    <submittedName>
        <fullName evidence="2">Uncharacterized protein</fullName>
    </submittedName>
</protein>
<gene>
    <name evidence="2" type="ORF">V6N11_012821</name>
    <name evidence="1" type="ORF">V6N11_029201</name>
</gene>
<organism evidence="2 3">
    <name type="scientific">Hibiscus sabdariffa</name>
    <name type="common">roselle</name>
    <dbReference type="NCBI Taxonomy" id="183260"/>
    <lineage>
        <taxon>Eukaryota</taxon>
        <taxon>Viridiplantae</taxon>
        <taxon>Streptophyta</taxon>
        <taxon>Embryophyta</taxon>
        <taxon>Tracheophyta</taxon>
        <taxon>Spermatophyta</taxon>
        <taxon>Magnoliopsida</taxon>
        <taxon>eudicotyledons</taxon>
        <taxon>Gunneridae</taxon>
        <taxon>Pentapetalae</taxon>
        <taxon>rosids</taxon>
        <taxon>malvids</taxon>
        <taxon>Malvales</taxon>
        <taxon>Malvaceae</taxon>
        <taxon>Malvoideae</taxon>
        <taxon>Hibiscus</taxon>
    </lineage>
</organism>
<dbReference type="PRINTS" id="PR00367">
    <property type="entry name" value="ETHRSPELEMNT"/>
</dbReference>
<dbReference type="CDD" id="cd00018">
    <property type="entry name" value="AP2"/>
    <property type="match status" value="1"/>
</dbReference>
<dbReference type="SMART" id="SM00380">
    <property type="entry name" value="AP2"/>
    <property type="match status" value="1"/>
</dbReference>
<dbReference type="InterPro" id="IPR016177">
    <property type="entry name" value="DNA-bd_dom_sf"/>
</dbReference>
<proteinExistence type="predicted"/>
<dbReference type="PROSITE" id="PS51032">
    <property type="entry name" value="AP2_ERF"/>
    <property type="match status" value="1"/>
</dbReference>
<evidence type="ECO:0000313" key="3">
    <source>
        <dbReference type="Proteomes" id="UP001396334"/>
    </source>
</evidence>
<dbReference type="InterPro" id="IPR044808">
    <property type="entry name" value="ERF_plant"/>
</dbReference>
<dbReference type="InterPro" id="IPR036955">
    <property type="entry name" value="AP2/ERF_dom_sf"/>
</dbReference>
<accession>A0ABR2A2Z0</accession>
<dbReference type="InterPro" id="IPR001471">
    <property type="entry name" value="AP2/ERF_dom"/>
</dbReference>
<dbReference type="Proteomes" id="UP001396334">
    <property type="component" value="Unassembled WGS sequence"/>
</dbReference>
<name>A0ABR2A2Z0_9ROSI</name>
<dbReference type="EMBL" id="JBBPBN010000403">
    <property type="protein sequence ID" value="KAK8487318.1"/>
    <property type="molecule type" value="Genomic_DNA"/>
</dbReference>
<dbReference type="EMBL" id="JBBPBN010001155">
    <property type="protein sequence ID" value="KAK8479587.1"/>
    <property type="molecule type" value="Genomic_DNA"/>
</dbReference>
<comment type="caution">
    <text evidence="2">The sequence shown here is derived from an EMBL/GenBank/DDBJ whole genome shotgun (WGS) entry which is preliminary data.</text>
</comment>